<reference evidence="1 2" key="1">
    <citation type="submission" date="2021-02" db="EMBL/GenBank/DDBJ databases">
        <title>Porcisia hertigi Genome sequencing and assembly.</title>
        <authorList>
            <person name="Almutairi H."/>
            <person name="Gatherer D."/>
        </authorList>
    </citation>
    <scope>NUCLEOTIDE SEQUENCE [LARGE SCALE GENOMIC DNA]</scope>
    <source>
        <strain evidence="1 2">C119</strain>
    </source>
</reference>
<proteinExistence type="predicted"/>
<dbReference type="SUPFAM" id="SSF57850">
    <property type="entry name" value="RING/U-box"/>
    <property type="match status" value="1"/>
</dbReference>
<dbReference type="GeneID" id="94293443"/>
<dbReference type="OrthoDB" id="268656at2759"/>
<evidence type="ECO:0008006" key="3">
    <source>
        <dbReference type="Google" id="ProtNLM"/>
    </source>
</evidence>
<accession>A0A836LKW4</accession>
<dbReference type="KEGG" id="phet:94293443"/>
<keyword evidence="2" id="KW-1185">Reference proteome</keyword>
<dbReference type="AlphaFoldDB" id="A0A836LKW4"/>
<comment type="caution">
    <text evidence="1">The sequence shown here is derived from an EMBL/GenBank/DDBJ whole genome shotgun (WGS) entry which is preliminary data.</text>
</comment>
<dbReference type="Proteomes" id="UP000674318">
    <property type="component" value="Unassembled WGS sequence"/>
</dbReference>
<protein>
    <recommendedName>
        <fullName evidence="3">RING-type domain-containing protein</fullName>
    </recommendedName>
</protein>
<evidence type="ECO:0000313" key="1">
    <source>
        <dbReference type="EMBL" id="KAG5511464.1"/>
    </source>
</evidence>
<sequence>MATEADTGRSGPNDDLFAAALLGDSAGIADGEEENDEMCQVLIPPNVDMGADEEEVCGVCLDPPAAGCFVELWCCGNILCVVDAQQLGKCPFCRDEPLVWNIIK</sequence>
<name>A0A836LKW4_9TRYP</name>
<dbReference type="RefSeq" id="XP_067759676.1">
    <property type="nucleotide sequence ID" value="XM_067903366.1"/>
</dbReference>
<dbReference type="EMBL" id="JAFJZO010000005">
    <property type="protein sequence ID" value="KAG5511464.1"/>
    <property type="molecule type" value="Genomic_DNA"/>
</dbReference>
<organism evidence="1 2">
    <name type="scientific">Porcisia hertigi</name>
    <dbReference type="NCBI Taxonomy" id="2761500"/>
    <lineage>
        <taxon>Eukaryota</taxon>
        <taxon>Discoba</taxon>
        <taxon>Euglenozoa</taxon>
        <taxon>Kinetoplastea</taxon>
        <taxon>Metakinetoplastina</taxon>
        <taxon>Trypanosomatida</taxon>
        <taxon>Trypanosomatidae</taxon>
        <taxon>Leishmaniinae</taxon>
        <taxon>Porcisia</taxon>
    </lineage>
</organism>
<evidence type="ECO:0000313" key="2">
    <source>
        <dbReference type="Proteomes" id="UP000674318"/>
    </source>
</evidence>
<gene>
    <name evidence="1" type="ORF">JKF63_07427</name>
</gene>